<dbReference type="EMBL" id="JAIWYP010000007">
    <property type="protein sequence ID" value="KAH3795111.1"/>
    <property type="molecule type" value="Genomic_DNA"/>
</dbReference>
<evidence type="ECO:0000313" key="2">
    <source>
        <dbReference type="EMBL" id="KAH3795111.1"/>
    </source>
</evidence>
<keyword evidence="3" id="KW-1185">Reference proteome</keyword>
<sequence>MEHAPKGLFSTKTCFYFSINPLEYSKLHGVEMSPVVQYVRYLMAKWSTGRSPGIEERTGTWEEALNKPSCTTLNKPPPRQLLNKPPPRQLLNKSPPRQLLNKPPPHHLKRKATDSLFILAIVITLDSIKVFAESVSDVFQIRLYRNIFTDRRAMESLKRREFLVKDAIEPVGRWSTFRDSSLVLEEVASLLGIRSSYIHTIRKKDNIIFKAYCMANDDDARSLRSPSPISIYPEEITDTTSSPSTINKSLTTRLSTPVQEPFFILFNIIHTM</sequence>
<accession>A0A9D4J0F1</accession>
<dbReference type="Proteomes" id="UP000828390">
    <property type="component" value="Unassembled WGS sequence"/>
</dbReference>
<feature type="compositionally biased region" description="Pro residues" evidence="1">
    <location>
        <begin position="75"/>
        <end position="88"/>
    </location>
</feature>
<gene>
    <name evidence="2" type="ORF">DPMN_148656</name>
</gene>
<reference evidence="2" key="2">
    <citation type="submission" date="2020-11" db="EMBL/GenBank/DDBJ databases">
        <authorList>
            <person name="McCartney M.A."/>
            <person name="Auch B."/>
            <person name="Kono T."/>
            <person name="Mallez S."/>
            <person name="Becker A."/>
            <person name="Gohl D.M."/>
            <person name="Silverstein K.A.T."/>
            <person name="Koren S."/>
            <person name="Bechman K.B."/>
            <person name="Herman A."/>
            <person name="Abrahante J.E."/>
            <person name="Garbe J."/>
        </authorList>
    </citation>
    <scope>NUCLEOTIDE SEQUENCE</scope>
    <source>
        <strain evidence="2">Duluth1</strain>
        <tissue evidence="2">Whole animal</tissue>
    </source>
</reference>
<dbReference type="AlphaFoldDB" id="A0A9D4J0F1"/>
<protein>
    <submittedName>
        <fullName evidence="2">Uncharacterized protein</fullName>
    </submittedName>
</protein>
<feature type="region of interest" description="Disordered" evidence="1">
    <location>
        <begin position="67"/>
        <end position="107"/>
    </location>
</feature>
<evidence type="ECO:0000256" key="1">
    <source>
        <dbReference type="SAM" id="MobiDB-lite"/>
    </source>
</evidence>
<name>A0A9D4J0F1_DREPO</name>
<evidence type="ECO:0000313" key="3">
    <source>
        <dbReference type="Proteomes" id="UP000828390"/>
    </source>
</evidence>
<proteinExistence type="predicted"/>
<reference evidence="2" key="1">
    <citation type="journal article" date="2019" name="bioRxiv">
        <title>The Genome of the Zebra Mussel, Dreissena polymorpha: A Resource for Invasive Species Research.</title>
        <authorList>
            <person name="McCartney M.A."/>
            <person name="Auch B."/>
            <person name="Kono T."/>
            <person name="Mallez S."/>
            <person name="Zhang Y."/>
            <person name="Obille A."/>
            <person name="Becker A."/>
            <person name="Abrahante J.E."/>
            <person name="Garbe J."/>
            <person name="Badalamenti J.P."/>
            <person name="Herman A."/>
            <person name="Mangelson H."/>
            <person name="Liachko I."/>
            <person name="Sullivan S."/>
            <person name="Sone E.D."/>
            <person name="Koren S."/>
            <person name="Silverstein K.A.T."/>
            <person name="Beckman K.B."/>
            <person name="Gohl D.M."/>
        </authorList>
    </citation>
    <scope>NUCLEOTIDE SEQUENCE</scope>
    <source>
        <strain evidence="2">Duluth1</strain>
        <tissue evidence="2">Whole animal</tissue>
    </source>
</reference>
<comment type="caution">
    <text evidence="2">The sequence shown here is derived from an EMBL/GenBank/DDBJ whole genome shotgun (WGS) entry which is preliminary data.</text>
</comment>
<organism evidence="2 3">
    <name type="scientific">Dreissena polymorpha</name>
    <name type="common">Zebra mussel</name>
    <name type="synonym">Mytilus polymorpha</name>
    <dbReference type="NCBI Taxonomy" id="45954"/>
    <lineage>
        <taxon>Eukaryota</taxon>
        <taxon>Metazoa</taxon>
        <taxon>Spiralia</taxon>
        <taxon>Lophotrochozoa</taxon>
        <taxon>Mollusca</taxon>
        <taxon>Bivalvia</taxon>
        <taxon>Autobranchia</taxon>
        <taxon>Heteroconchia</taxon>
        <taxon>Euheterodonta</taxon>
        <taxon>Imparidentia</taxon>
        <taxon>Neoheterodontei</taxon>
        <taxon>Myida</taxon>
        <taxon>Dreissenoidea</taxon>
        <taxon>Dreissenidae</taxon>
        <taxon>Dreissena</taxon>
    </lineage>
</organism>